<proteinExistence type="predicted"/>
<protein>
    <submittedName>
        <fullName evidence="1">Uncharacterized protein</fullName>
    </submittedName>
</protein>
<dbReference type="Proteomes" id="UP001642484">
    <property type="component" value="Unassembled WGS sequence"/>
</dbReference>
<organism evidence="1 2">
    <name type="scientific">Durusdinium trenchii</name>
    <dbReference type="NCBI Taxonomy" id="1381693"/>
    <lineage>
        <taxon>Eukaryota</taxon>
        <taxon>Sar</taxon>
        <taxon>Alveolata</taxon>
        <taxon>Dinophyceae</taxon>
        <taxon>Suessiales</taxon>
        <taxon>Symbiodiniaceae</taxon>
        <taxon>Durusdinium</taxon>
    </lineage>
</organism>
<sequence>MACKAGVQTHTVRTNSRIKTVQFVQELHGAMTAGKTESQELSGVAQRLASFAAGCLGTSTPAHTGSRLGIMGNVSEAELKEVLHHIEVLSKQRASAAAGRPVQGNQPALTSFGYPATSNSSFQQAFKEACGVDADHIHLHLPRDARGQVDLLRIFSLEDGKGTHLESCEALAEFVDDPSELPFCDEPSLVEREADEAHWLQDAIAINGLRSAVFHNVTLVEAPDLQALSRRCRSRRPALCKTALRAMAELAKKGVQCDWISAAAEVVAACLAAMQLTKVTAKMGEETLDAVCGRLREDASVTVTLHVLTSLNCPELKHPTCVAALLRVSSTSLSSLGETEALTAQAAEEISGFCEEVLKNRRLSPAFSEARALQRQVAKVQNVP</sequence>
<evidence type="ECO:0000313" key="2">
    <source>
        <dbReference type="Proteomes" id="UP001642484"/>
    </source>
</evidence>
<dbReference type="EMBL" id="CAXAMN010000001">
    <property type="protein sequence ID" value="CAK8985241.1"/>
    <property type="molecule type" value="Genomic_DNA"/>
</dbReference>
<name>A0ABP0H4V2_9DINO</name>
<evidence type="ECO:0000313" key="1">
    <source>
        <dbReference type="EMBL" id="CAK8985241.1"/>
    </source>
</evidence>
<keyword evidence="2" id="KW-1185">Reference proteome</keyword>
<reference evidence="1 2" key="1">
    <citation type="submission" date="2024-02" db="EMBL/GenBank/DDBJ databases">
        <authorList>
            <person name="Chen Y."/>
            <person name="Shah S."/>
            <person name="Dougan E. K."/>
            <person name="Thang M."/>
            <person name="Chan C."/>
        </authorList>
    </citation>
    <scope>NUCLEOTIDE SEQUENCE [LARGE SCALE GENOMIC DNA]</scope>
</reference>
<gene>
    <name evidence="1" type="ORF">CCMP2556_LOCUS39</name>
</gene>
<comment type="caution">
    <text evidence="1">The sequence shown here is derived from an EMBL/GenBank/DDBJ whole genome shotgun (WGS) entry which is preliminary data.</text>
</comment>
<accession>A0ABP0H4V2</accession>